<feature type="compositionally biased region" description="Basic and acidic residues" evidence="1">
    <location>
        <begin position="47"/>
        <end position="72"/>
    </location>
</feature>
<name>A0A4R4UT99_9PSEU</name>
<feature type="region of interest" description="Disordered" evidence="1">
    <location>
        <begin position="159"/>
        <end position="188"/>
    </location>
</feature>
<dbReference type="EMBL" id="SMKV01000014">
    <property type="protein sequence ID" value="TDC92374.1"/>
    <property type="molecule type" value="Genomic_DNA"/>
</dbReference>
<gene>
    <name evidence="2" type="ORF">E1161_13465</name>
</gene>
<accession>A0A4R4UT99</accession>
<keyword evidence="3" id="KW-1185">Reference proteome</keyword>
<evidence type="ECO:0000256" key="1">
    <source>
        <dbReference type="SAM" id="MobiDB-lite"/>
    </source>
</evidence>
<evidence type="ECO:0000313" key="3">
    <source>
        <dbReference type="Proteomes" id="UP000294744"/>
    </source>
</evidence>
<dbReference type="AlphaFoldDB" id="A0A4R4UT99"/>
<evidence type="ECO:0000313" key="2">
    <source>
        <dbReference type="EMBL" id="TDC92374.1"/>
    </source>
</evidence>
<reference evidence="2 3" key="1">
    <citation type="submission" date="2019-03" db="EMBL/GenBank/DDBJ databases">
        <title>Draft genome sequences of novel Actinobacteria.</title>
        <authorList>
            <person name="Sahin N."/>
            <person name="Ay H."/>
            <person name="Saygin H."/>
        </authorList>
    </citation>
    <scope>NUCLEOTIDE SEQUENCE [LARGE SCALE GENOMIC DNA]</scope>
    <source>
        <strain evidence="2 3">16K404</strain>
    </source>
</reference>
<protein>
    <submittedName>
        <fullName evidence="2">Uncharacterized protein</fullName>
    </submittedName>
</protein>
<proteinExistence type="predicted"/>
<dbReference type="RefSeq" id="WP_165939787.1">
    <property type="nucleotide sequence ID" value="NZ_SMKV01000014.1"/>
</dbReference>
<dbReference type="Proteomes" id="UP000294744">
    <property type="component" value="Unassembled WGS sequence"/>
</dbReference>
<organism evidence="2 3">
    <name type="scientific">Saccharopolyspora aridisoli</name>
    <dbReference type="NCBI Taxonomy" id="2530385"/>
    <lineage>
        <taxon>Bacteria</taxon>
        <taxon>Bacillati</taxon>
        <taxon>Actinomycetota</taxon>
        <taxon>Actinomycetes</taxon>
        <taxon>Pseudonocardiales</taxon>
        <taxon>Pseudonocardiaceae</taxon>
        <taxon>Saccharopolyspora</taxon>
    </lineage>
</organism>
<comment type="caution">
    <text evidence="2">The sequence shown here is derived from an EMBL/GenBank/DDBJ whole genome shotgun (WGS) entry which is preliminary data.</text>
</comment>
<sequence>MPGTQSSEPELRSLVFLRPELESLSESLPLFEPELLRLRDEESESESESRRFLEDEPESRSRESESLSRFREDEPESESLSLPRLPDEEPESLPLLRLWEDEEPERSLLPLRDRDEEPESLSELLPEVVRSLLSLSSAVMVHASCDVDFVPYSVVRSHGLRGPGDARRRTGAGGSGARKLRAWAGDSR</sequence>
<feature type="region of interest" description="Disordered" evidence="1">
    <location>
        <begin position="32"/>
        <end position="99"/>
    </location>
</feature>